<feature type="compositionally biased region" description="Low complexity" evidence="1">
    <location>
        <begin position="152"/>
        <end position="165"/>
    </location>
</feature>
<feature type="region of interest" description="Disordered" evidence="1">
    <location>
        <begin position="146"/>
        <end position="186"/>
    </location>
</feature>
<name>A0A120G604_PSEFL</name>
<dbReference type="EMBL" id="LCYA01000151">
    <property type="protein sequence ID" value="KWV84909.1"/>
    <property type="molecule type" value="Genomic_DNA"/>
</dbReference>
<evidence type="ECO:0000313" key="3">
    <source>
        <dbReference type="Proteomes" id="UP000061348"/>
    </source>
</evidence>
<evidence type="ECO:0000256" key="1">
    <source>
        <dbReference type="SAM" id="MobiDB-lite"/>
    </source>
</evidence>
<sequence>MATWLVAPPATVTKPSTLLVSRPAVCEGVSCSATRMAHSGSSMERSGTPRINLSTRWPTSAKSAARSASSVLPKPSKSLAVATVAVFQAKAALLPSASRLWACSSRVGSSSSSWWARKISAWALPAALACNACSASFAARRPRANAVRSKVSPAPASGISSAGSATWTTWPNAEPGDAQTPRNTDAEDAGVAGSLIASTATGSVSPQPSSSNATSAWIAASASSPAALTCTLSPWEVCSAMIATSDLALALRVCLCRKMLELNPFAAWANTAAGRACRPLALGNVTGLENSALPSSSSTSAGIGPGETCTRGWPDSTSA</sequence>
<proteinExistence type="predicted"/>
<dbReference type="Proteomes" id="UP000061348">
    <property type="component" value="Unassembled WGS sequence"/>
</dbReference>
<organism evidence="2 3">
    <name type="scientific">Pseudomonas fluorescens</name>
    <dbReference type="NCBI Taxonomy" id="294"/>
    <lineage>
        <taxon>Bacteria</taxon>
        <taxon>Pseudomonadati</taxon>
        <taxon>Pseudomonadota</taxon>
        <taxon>Gammaproteobacteria</taxon>
        <taxon>Pseudomonadales</taxon>
        <taxon>Pseudomonadaceae</taxon>
        <taxon>Pseudomonas</taxon>
    </lineage>
</organism>
<accession>A0A120G604</accession>
<gene>
    <name evidence="2" type="ORF">PFLmoz3_05511</name>
</gene>
<protein>
    <submittedName>
        <fullName evidence="2">Uncharacterized protein</fullName>
    </submittedName>
</protein>
<comment type="caution">
    <text evidence="2">The sequence shown here is derived from an EMBL/GenBank/DDBJ whole genome shotgun (WGS) entry which is preliminary data.</text>
</comment>
<dbReference type="AlphaFoldDB" id="A0A120G604"/>
<evidence type="ECO:0000313" key="2">
    <source>
        <dbReference type="EMBL" id="KWV84909.1"/>
    </source>
</evidence>
<reference evidence="2 3" key="1">
    <citation type="submission" date="2015-05" db="EMBL/GenBank/DDBJ databases">
        <title>A genomic and transcriptomic approach to investigate the blue pigment phenotype in Pseudomonas fluorescens.</title>
        <authorList>
            <person name="Andreani N.A."/>
            <person name="Cardazzo B."/>
        </authorList>
    </citation>
    <scope>NUCLEOTIDE SEQUENCE [LARGE SCALE GENOMIC DNA]</scope>
    <source>
        <strain evidence="2 3">Ps_22</strain>
    </source>
</reference>
<feature type="region of interest" description="Disordered" evidence="1">
    <location>
        <begin position="291"/>
        <end position="319"/>
    </location>
</feature>